<sequence>SPKNPHHAGASGGTDIGNIRHPPVSRYVLYGAVVGGPDKKDKYNDDREDYARSEVTLDYNAPFQSLMAYQVMHANYPPPYLAF</sequence>
<evidence type="ECO:0000313" key="13">
    <source>
        <dbReference type="Proteomes" id="UP000789396"/>
    </source>
</evidence>
<dbReference type="AlphaFoldDB" id="A0A9N9N7T0"/>
<accession>A0A9N9N7T0</accession>
<comment type="caution">
    <text evidence="12">The sequence shown here is derived from an EMBL/GenBank/DDBJ whole genome shotgun (WGS) entry which is preliminary data.</text>
</comment>
<dbReference type="PROSITE" id="PS00698">
    <property type="entry name" value="GH9_3"/>
    <property type="match status" value="1"/>
</dbReference>
<evidence type="ECO:0000256" key="5">
    <source>
        <dbReference type="ARBA" id="ARBA00023277"/>
    </source>
</evidence>
<comment type="catalytic activity">
    <reaction evidence="1 9">
        <text>Endohydrolysis of (1-&gt;4)-beta-D-glucosidic linkages in cellulose, lichenin and cereal beta-D-glucans.</text>
        <dbReference type="EC" id="3.2.1.4"/>
    </reaction>
</comment>
<keyword evidence="3 8" id="KW-0378">Hydrolase</keyword>
<reference evidence="12" key="1">
    <citation type="submission" date="2021-06" db="EMBL/GenBank/DDBJ databases">
        <authorList>
            <person name="Kallberg Y."/>
            <person name="Tangrot J."/>
            <person name="Rosling A."/>
        </authorList>
    </citation>
    <scope>NUCLEOTIDE SEQUENCE</scope>
    <source>
        <strain evidence="12">IN212</strain>
    </source>
</reference>
<feature type="non-terminal residue" evidence="12">
    <location>
        <position position="83"/>
    </location>
</feature>
<dbReference type="Proteomes" id="UP000789396">
    <property type="component" value="Unassembled WGS sequence"/>
</dbReference>
<evidence type="ECO:0000256" key="8">
    <source>
        <dbReference type="PROSITE-ProRule" id="PRU10060"/>
    </source>
</evidence>
<feature type="active site" evidence="8">
    <location>
        <position position="54"/>
    </location>
</feature>
<organism evidence="12 13">
    <name type="scientific">Racocetra fulgida</name>
    <dbReference type="NCBI Taxonomy" id="60492"/>
    <lineage>
        <taxon>Eukaryota</taxon>
        <taxon>Fungi</taxon>
        <taxon>Fungi incertae sedis</taxon>
        <taxon>Mucoromycota</taxon>
        <taxon>Glomeromycotina</taxon>
        <taxon>Glomeromycetes</taxon>
        <taxon>Diversisporales</taxon>
        <taxon>Gigasporaceae</taxon>
        <taxon>Racocetra</taxon>
    </lineage>
</organism>
<dbReference type="OrthoDB" id="10257085at2759"/>
<feature type="active site" evidence="8">
    <location>
        <position position="45"/>
    </location>
</feature>
<keyword evidence="5 8" id="KW-0119">Carbohydrate metabolism</keyword>
<keyword evidence="4 9" id="KW-0136">Cellulose degradation</keyword>
<evidence type="ECO:0000313" key="12">
    <source>
        <dbReference type="EMBL" id="CAG8711551.1"/>
    </source>
</evidence>
<protein>
    <recommendedName>
        <fullName evidence="9">Endoglucanase</fullName>
        <ecNumber evidence="9">3.2.1.4</ecNumber>
    </recommendedName>
</protein>
<evidence type="ECO:0000256" key="10">
    <source>
        <dbReference type="SAM" id="MobiDB-lite"/>
    </source>
</evidence>
<evidence type="ECO:0000259" key="11">
    <source>
        <dbReference type="Pfam" id="PF00759"/>
    </source>
</evidence>
<evidence type="ECO:0000256" key="7">
    <source>
        <dbReference type="ARBA" id="ARBA00023326"/>
    </source>
</evidence>
<evidence type="ECO:0000256" key="4">
    <source>
        <dbReference type="ARBA" id="ARBA00023001"/>
    </source>
</evidence>
<dbReference type="EMBL" id="CAJVPZ010022421">
    <property type="protein sequence ID" value="CAG8711551.1"/>
    <property type="molecule type" value="Genomic_DNA"/>
</dbReference>
<comment type="similarity">
    <text evidence="2 8 9">Belongs to the glycosyl hydrolase 9 (cellulase E) family.</text>
</comment>
<evidence type="ECO:0000256" key="3">
    <source>
        <dbReference type="ARBA" id="ARBA00022801"/>
    </source>
</evidence>
<dbReference type="Gene3D" id="1.50.10.10">
    <property type="match status" value="1"/>
</dbReference>
<evidence type="ECO:0000256" key="6">
    <source>
        <dbReference type="ARBA" id="ARBA00023295"/>
    </source>
</evidence>
<name>A0A9N9N7T0_9GLOM</name>
<evidence type="ECO:0000256" key="9">
    <source>
        <dbReference type="RuleBase" id="RU361166"/>
    </source>
</evidence>
<feature type="domain" description="Glycoside hydrolase family 9" evidence="11">
    <location>
        <begin position="1"/>
        <end position="66"/>
    </location>
</feature>
<keyword evidence="7 8" id="KW-0624">Polysaccharide degradation</keyword>
<dbReference type="InterPro" id="IPR008928">
    <property type="entry name" value="6-hairpin_glycosidase_sf"/>
</dbReference>
<dbReference type="InterPro" id="IPR033126">
    <property type="entry name" value="Glyco_hydro_9_Asp/Glu_AS"/>
</dbReference>
<proteinExistence type="inferred from homology"/>
<evidence type="ECO:0000256" key="1">
    <source>
        <dbReference type="ARBA" id="ARBA00000966"/>
    </source>
</evidence>
<dbReference type="SUPFAM" id="SSF48208">
    <property type="entry name" value="Six-hairpin glycosidases"/>
    <property type="match status" value="1"/>
</dbReference>
<feature type="region of interest" description="Disordered" evidence="10">
    <location>
        <begin position="1"/>
        <end position="21"/>
    </location>
</feature>
<keyword evidence="13" id="KW-1185">Reference proteome</keyword>
<dbReference type="Pfam" id="PF00759">
    <property type="entry name" value="Glyco_hydro_9"/>
    <property type="match status" value="1"/>
</dbReference>
<gene>
    <name evidence="12" type="ORF">RFULGI_LOCUS10879</name>
</gene>
<dbReference type="GO" id="GO:0008810">
    <property type="term" value="F:cellulase activity"/>
    <property type="evidence" value="ECO:0007669"/>
    <property type="project" value="UniProtKB-EC"/>
</dbReference>
<dbReference type="GO" id="GO:0030245">
    <property type="term" value="P:cellulose catabolic process"/>
    <property type="evidence" value="ECO:0007669"/>
    <property type="project" value="UniProtKB-KW"/>
</dbReference>
<dbReference type="InterPro" id="IPR001701">
    <property type="entry name" value="Glyco_hydro_9"/>
</dbReference>
<evidence type="ECO:0000256" key="2">
    <source>
        <dbReference type="ARBA" id="ARBA00007072"/>
    </source>
</evidence>
<dbReference type="PANTHER" id="PTHR22298">
    <property type="entry name" value="ENDO-1,4-BETA-GLUCANASE"/>
    <property type="match status" value="1"/>
</dbReference>
<dbReference type="EC" id="3.2.1.4" evidence="9"/>
<keyword evidence="6 8" id="KW-0326">Glycosidase</keyword>
<dbReference type="InterPro" id="IPR012341">
    <property type="entry name" value="6hp_glycosidase-like_sf"/>
</dbReference>